<dbReference type="GeneID" id="54324763"/>
<evidence type="ECO:0000313" key="3">
    <source>
        <dbReference type="Proteomes" id="UP000324241"/>
    </source>
</evidence>
<proteinExistence type="predicted"/>
<dbReference type="AlphaFoldDB" id="A0A5M9M703"/>
<evidence type="ECO:0000313" key="2">
    <source>
        <dbReference type="EMBL" id="KAA8641260.1"/>
    </source>
</evidence>
<sequence length="172" mass="19380">MTLEQRDHQKTCEFAAYLNQWEVSAPKHTQKIQQKITSGQESSKTCDMEALTPTDERYEGYIAHLKQLRFIPAMRHGRRPQATWKDNKPSSQQGPEQATMERATIAPLEAQWNPKVISDSDPAQPDMECYVCGERDMCASMSQTCEGRQPGKKLGGPVMRAAAALGLEKIKR</sequence>
<evidence type="ECO:0000256" key="1">
    <source>
        <dbReference type="SAM" id="MobiDB-lite"/>
    </source>
</evidence>
<name>A0A5M9M703_9EURO</name>
<dbReference type="Proteomes" id="UP000324241">
    <property type="component" value="Unassembled WGS sequence"/>
</dbReference>
<dbReference type="EMBL" id="QUQM01000014">
    <property type="protein sequence ID" value="KAA8641260.1"/>
    <property type="molecule type" value="Genomic_DNA"/>
</dbReference>
<feature type="region of interest" description="Disordered" evidence="1">
    <location>
        <begin position="78"/>
        <end position="100"/>
    </location>
</feature>
<dbReference type="RefSeq" id="XP_033420622.1">
    <property type="nucleotide sequence ID" value="XM_033566756.1"/>
</dbReference>
<comment type="caution">
    <text evidence="2">The sequence shown here is derived from an EMBL/GenBank/DDBJ whole genome shotgun (WGS) entry which is preliminary data.</text>
</comment>
<accession>A0A5M9M703</accession>
<gene>
    <name evidence="2" type="ORF">ATNIH1004_002061</name>
</gene>
<reference evidence="2 3" key="1">
    <citation type="submission" date="2019-08" db="EMBL/GenBank/DDBJ databases">
        <title>The genome sequence of a newly discovered highly antifungal drug resistant Aspergillus species, Aspergillus tanneri NIH 1004.</title>
        <authorList>
            <person name="Mounaud S."/>
            <person name="Singh I."/>
            <person name="Joardar V."/>
            <person name="Pakala S."/>
            <person name="Pakala S."/>
            <person name="Venepally P."/>
            <person name="Chung J.K."/>
            <person name="Losada L."/>
            <person name="Nierman W.C."/>
        </authorList>
    </citation>
    <scope>NUCLEOTIDE SEQUENCE [LARGE SCALE GENOMIC DNA]</scope>
    <source>
        <strain evidence="2 3">NIH1004</strain>
    </source>
</reference>
<organism evidence="2 3">
    <name type="scientific">Aspergillus tanneri</name>
    <dbReference type="NCBI Taxonomy" id="1220188"/>
    <lineage>
        <taxon>Eukaryota</taxon>
        <taxon>Fungi</taxon>
        <taxon>Dikarya</taxon>
        <taxon>Ascomycota</taxon>
        <taxon>Pezizomycotina</taxon>
        <taxon>Eurotiomycetes</taxon>
        <taxon>Eurotiomycetidae</taxon>
        <taxon>Eurotiales</taxon>
        <taxon>Aspergillaceae</taxon>
        <taxon>Aspergillus</taxon>
        <taxon>Aspergillus subgen. Circumdati</taxon>
    </lineage>
</organism>
<protein>
    <submittedName>
        <fullName evidence="2">Uncharacterized protein</fullName>
    </submittedName>
</protein>